<feature type="compositionally biased region" description="Polar residues" evidence="1">
    <location>
        <begin position="21"/>
        <end position="30"/>
    </location>
</feature>
<dbReference type="EMBL" id="KZ678133">
    <property type="protein sequence ID" value="PSN68937.1"/>
    <property type="molecule type" value="Genomic_DNA"/>
</dbReference>
<organism evidence="2 3">
    <name type="scientific">Corynespora cassiicola Philippines</name>
    <dbReference type="NCBI Taxonomy" id="1448308"/>
    <lineage>
        <taxon>Eukaryota</taxon>
        <taxon>Fungi</taxon>
        <taxon>Dikarya</taxon>
        <taxon>Ascomycota</taxon>
        <taxon>Pezizomycotina</taxon>
        <taxon>Dothideomycetes</taxon>
        <taxon>Pleosporomycetidae</taxon>
        <taxon>Pleosporales</taxon>
        <taxon>Corynesporascaceae</taxon>
        <taxon>Corynespora</taxon>
    </lineage>
</organism>
<protein>
    <submittedName>
        <fullName evidence="2">Uncharacterized protein</fullName>
    </submittedName>
</protein>
<feature type="compositionally biased region" description="Gly residues" evidence="1">
    <location>
        <begin position="126"/>
        <end position="147"/>
    </location>
</feature>
<feature type="region of interest" description="Disordered" evidence="1">
    <location>
        <begin position="13"/>
        <end position="33"/>
    </location>
</feature>
<evidence type="ECO:0000313" key="2">
    <source>
        <dbReference type="EMBL" id="PSN68937.1"/>
    </source>
</evidence>
<proteinExistence type="predicted"/>
<accession>A0A2T2NU38</accession>
<dbReference type="AlphaFoldDB" id="A0A2T2NU38"/>
<evidence type="ECO:0000256" key="1">
    <source>
        <dbReference type="SAM" id="MobiDB-lite"/>
    </source>
</evidence>
<reference evidence="2 3" key="1">
    <citation type="journal article" date="2018" name="Front. Microbiol.">
        <title>Genome-Wide Analysis of Corynespora cassiicola Leaf Fall Disease Putative Effectors.</title>
        <authorList>
            <person name="Lopez D."/>
            <person name="Ribeiro S."/>
            <person name="Label P."/>
            <person name="Fumanal B."/>
            <person name="Venisse J.S."/>
            <person name="Kohler A."/>
            <person name="de Oliveira R.R."/>
            <person name="Labutti K."/>
            <person name="Lipzen A."/>
            <person name="Lail K."/>
            <person name="Bauer D."/>
            <person name="Ohm R.A."/>
            <person name="Barry K.W."/>
            <person name="Spatafora J."/>
            <person name="Grigoriev I.V."/>
            <person name="Martin F.M."/>
            <person name="Pujade-Renaud V."/>
        </authorList>
    </citation>
    <scope>NUCLEOTIDE SEQUENCE [LARGE SCALE GENOMIC DNA]</scope>
    <source>
        <strain evidence="2 3">Philippines</strain>
    </source>
</reference>
<sequence length="161" mass="16824">MDRLAAAAAVSVLPPRRRTSPHNPQRQNVQKGGIPQLQRAQVRACVACAGACGTRKKKTDDARINLGRLCVLCLCVRAPLPSRAVREIFFFSSPFVAKVVRWAGTQSANAPSGRYISEKWDPLGGMRPGPGPCGSGGGGGGGGGGQTGRQAGREIGTFRSV</sequence>
<feature type="region of interest" description="Disordered" evidence="1">
    <location>
        <begin position="126"/>
        <end position="161"/>
    </location>
</feature>
<name>A0A2T2NU38_CORCC</name>
<dbReference type="Proteomes" id="UP000240883">
    <property type="component" value="Unassembled WGS sequence"/>
</dbReference>
<evidence type="ECO:0000313" key="3">
    <source>
        <dbReference type="Proteomes" id="UP000240883"/>
    </source>
</evidence>
<gene>
    <name evidence="2" type="ORF">BS50DRAFT_328577</name>
</gene>
<keyword evidence="3" id="KW-1185">Reference proteome</keyword>